<dbReference type="EMBL" id="NVDG01000012">
    <property type="protein sequence ID" value="PFU45241.1"/>
    <property type="molecule type" value="Genomic_DNA"/>
</dbReference>
<evidence type="ECO:0000313" key="3">
    <source>
        <dbReference type="Proteomes" id="UP000224076"/>
    </source>
</evidence>
<evidence type="ECO:0000256" key="1">
    <source>
        <dbReference type="SAM" id="MobiDB-lite"/>
    </source>
</evidence>
<proteinExistence type="predicted"/>
<dbReference type="Proteomes" id="UP000224076">
    <property type="component" value="Unassembled WGS sequence"/>
</dbReference>
<evidence type="ECO:0000313" key="2">
    <source>
        <dbReference type="EMBL" id="PFU45241.1"/>
    </source>
</evidence>
<name>A0A2B0TXE5_BACCE</name>
<reference evidence="2 3" key="1">
    <citation type="submission" date="2017-09" db="EMBL/GenBank/DDBJ databases">
        <title>Large-scale bioinformatics analysis of Bacillus genomes uncovers conserved roles of natural products in bacterial physiology.</title>
        <authorList>
            <consortium name="Agbiome Team Llc"/>
            <person name="Bleich R.M."/>
            <person name="Grubbs K.J."/>
            <person name="Santa Maria K.C."/>
            <person name="Allen S.E."/>
            <person name="Farag S."/>
            <person name="Shank E.A."/>
            <person name="Bowers A."/>
        </authorList>
    </citation>
    <scope>NUCLEOTIDE SEQUENCE [LARGE SCALE GENOMIC DNA]</scope>
    <source>
        <strain evidence="2 3">AFS061806</strain>
    </source>
</reference>
<feature type="region of interest" description="Disordered" evidence="1">
    <location>
        <begin position="1"/>
        <end position="23"/>
    </location>
</feature>
<accession>A0A2B0TXE5</accession>
<sequence>MNERGNCSYGMERKERTVLDNPPSEETALKMAEFFMKISVPRILAVRKAEEEVKKKIGELDGEMIYIQV</sequence>
<comment type="caution">
    <text evidence="2">The sequence shown here is derived from an EMBL/GenBank/DDBJ whole genome shotgun (WGS) entry which is preliminary data.</text>
</comment>
<dbReference type="AlphaFoldDB" id="A0A2B0TXE5"/>
<gene>
    <name evidence="2" type="ORF">COK86_06355</name>
</gene>
<organism evidence="2 3">
    <name type="scientific">Bacillus cereus</name>
    <dbReference type="NCBI Taxonomy" id="1396"/>
    <lineage>
        <taxon>Bacteria</taxon>
        <taxon>Bacillati</taxon>
        <taxon>Bacillota</taxon>
        <taxon>Bacilli</taxon>
        <taxon>Bacillales</taxon>
        <taxon>Bacillaceae</taxon>
        <taxon>Bacillus</taxon>
        <taxon>Bacillus cereus group</taxon>
    </lineage>
</organism>
<protein>
    <submittedName>
        <fullName evidence="2">Uncharacterized protein</fullName>
    </submittedName>
</protein>